<dbReference type="SUPFAM" id="SSF52402">
    <property type="entry name" value="Adenine nucleotide alpha hydrolases-like"/>
    <property type="match status" value="2"/>
</dbReference>
<dbReference type="CDD" id="cd00293">
    <property type="entry name" value="USP-like"/>
    <property type="match status" value="2"/>
</dbReference>
<evidence type="ECO:0000313" key="4">
    <source>
        <dbReference type="EMBL" id="WJW70196.1"/>
    </source>
</evidence>
<reference evidence="4" key="2">
    <citation type="journal article" date="2024" name="Nature">
        <title>Anoxygenic phototroph of the Chloroflexota uses a type I reaction centre.</title>
        <authorList>
            <person name="Tsuji J.M."/>
            <person name="Shaw N.A."/>
            <person name="Nagashima S."/>
            <person name="Venkiteswaran J.J."/>
            <person name="Schiff S.L."/>
            <person name="Watanabe T."/>
            <person name="Fukui M."/>
            <person name="Hanada S."/>
            <person name="Tank M."/>
            <person name="Neufeld J.D."/>
        </authorList>
    </citation>
    <scope>NUCLEOTIDE SEQUENCE</scope>
    <source>
        <strain evidence="4">L227-S17</strain>
        <plasmid evidence="4 6">unnamed1</plasmid>
    </source>
</reference>
<evidence type="ECO:0000313" key="3">
    <source>
        <dbReference type="EMBL" id="NWJ46819.1"/>
    </source>
</evidence>
<dbReference type="AlphaFoldDB" id="A0A8T7M406"/>
<evidence type="ECO:0000259" key="2">
    <source>
        <dbReference type="Pfam" id="PF00582"/>
    </source>
</evidence>
<dbReference type="Gene3D" id="3.40.50.620">
    <property type="entry name" value="HUPs"/>
    <property type="match status" value="2"/>
</dbReference>
<dbReference type="Proteomes" id="UP000521676">
    <property type="component" value="Unassembled WGS sequence"/>
</dbReference>
<dbReference type="EMBL" id="CP128401">
    <property type="protein sequence ID" value="WJW70196.1"/>
    <property type="molecule type" value="Genomic_DNA"/>
</dbReference>
<protein>
    <submittedName>
        <fullName evidence="3">Universal stress protein</fullName>
    </submittedName>
</protein>
<evidence type="ECO:0000313" key="5">
    <source>
        <dbReference type="Proteomes" id="UP000521676"/>
    </source>
</evidence>
<dbReference type="InterPro" id="IPR006016">
    <property type="entry name" value="UspA"/>
</dbReference>
<dbReference type="EMBL" id="JACATZ010000001">
    <property type="protein sequence ID" value="NWJ46819.1"/>
    <property type="molecule type" value="Genomic_DNA"/>
</dbReference>
<proteinExistence type="inferred from homology"/>
<accession>A0A8T7M406</accession>
<dbReference type="RefSeq" id="WP_341472073.1">
    <property type="nucleotide sequence ID" value="NZ_CP128401.1"/>
</dbReference>
<dbReference type="PANTHER" id="PTHR46268:SF6">
    <property type="entry name" value="UNIVERSAL STRESS PROTEIN UP12"/>
    <property type="match status" value="1"/>
</dbReference>
<feature type="domain" description="UspA" evidence="2">
    <location>
        <begin position="167"/>
        <end position="311"/>
    </location>
</feature>
<keyword evidence="4" id="KW-0614">Plasmid</keyword>
<gene>
    <name evidence="3" type="ORF">HXX08_13205</name>
    <name evidence="4" type="ORF">OZ401_004704</name>
</gene>
<sequence length="331" mass="36410">MFTKILVPLDGSPLAEKALPCAIKLANIYKAQLILLRVAELPAFTTDTSEHELYAVKTAEEYLENIKQNICDSALDLCANSGRVTALAVYGEHDKDLIDLIAREKADLVVMTTHGRTGLARVVVGSMANRVLRNCNVPMVLIRPDSVDTSELISELMLEPSSIQDGIKHLVVTLDGTHESESVLPAAIHFAEETGAEIQLVQVINPIIPVEYGAPISSYSFDLDKDLEERRDAGLDYLNKLQLKIEGQGVKCRSVVFVGNPAFEIINYSNHCHASIIMMATHARGRWGQFMMGSVADEVVRKTHLPVMLVHTYPHVKSNKEEEAGKLVGTI</sequence>
<organism evidence="3 5">
    <name type="scientific">Candidatus Chlorohelix allophototropha</name>
    <dbReference type="NCBI Taxonomy" id="3003348"/>
    <lineage>
        <taxon>Bacteria</taxon>
        <taxon>Bacillati</taxon>
        <taxon>Chloroflexota</taxon>
        <taxon>Chloroflexia</taxon>
        <taxon>Candidatus Chloroheliales</taxon>
        <taxon>Candidatus Chloroheliaceae</taxon>
        <taxon>Candidatus Chlorohelix</taxon>
    </lineage>
</organism>
<dbReference type="Pfam" id="PF00582">
    <property type="entry name" value="Usp"/>
    <property type="match status" value="2"/>
</dbReference>
<evidence type="ECO:0000256" key="1">
    <source>
        <dbReference type="ARBA" id="ARBA00008791"/>
    </source>
</evidence>
<dbReference type="InterPro" id="IPR014729">
    <property type="entry name" value="Rossmann-like_a/b/a_fold"/>
</dbReference>
<keyword evidence="6" id="KW-1185">Reference proteome</keyword>
<feature type="domain" description="UspA" evidence="2">
    <location>
        <begin position="1"/>
        <end position="143"/>
    </location>
</feature>
<dbReference type="PANTHER" id="PTHR46268">
    <property type="entry name" value="STRESS RESPONSE PROTEIN NHAX"/>
    <property type="match status" value="1"/>
</dbReference>
<evidence type="ECO:0000313" key="6">
    <source>
        <dbReference type="Proteomes" id="UP001431572"/>
    </source>
</evidence>
<reference evidence="3 5" key="1">
    <citation type="submission" date="2020-06" db="EMBL/GenBank/DDBJ databases">
        <title>Anoxygenic phototrophic Chloroflexota member uses a Type I reaction center.</title>
        <authorList>
            <person name="Tsuji J.M."/>
            <person name="Shaw N.A."/>
            <person name="Nagashima S."/>
            <person name="Venkiteswaran J."/>
            <person name="Schiff S.L."/>
            <person name="Hanada S."/>
            <person name="Tank M."/>
            <person name="Neufeld J.D."/>
        </authorList>
    </citation>
    <scope>NUCLEOTIDE SEQUENCE [LARGE SCALE GENOMIC DNA]</scope>
    <source>
        <strain evidence="3">L227-S17</strain>
    </source>
</reference>
<comment type="similarity">
    <text evidence="1">Belongs to the universal stress protein A family.</text>
</comment>
<dbReference type="PRINTS" id="PR01438">
    <property type="entry name" value="UNVRSLSTRESS"/>
</dbReference>
<dbReference type="InterPro" id="IPR006015">
    <property type="entry name" value="Universal_stress_UspA"/>
</dbReference>
<dbReference type="Proteomes" id="UP001431572">
    <property type="component" value="Plasmid unnamed1"/>
</dbReference>
<geneLocation type="plasmid" evidence="4 6">
    <name>unnamed1</name>
</geneLocation>
<name>A0A8T7M406_9CHLR</name>